<keyword evidence="2" id="KW-1185">Reference proteome</keyword>
<sequence>MLSSWFVPD</sequence>
<organism evidence="1 2">
    <name type="scientific">Pyronema omphalodes (strain CBS 100304)</name>
    <name type="common">Pyronema confluens</name>
    <dbReference type="NCBI Taxonomy" id="1076935"/>
    <lineage>
        <taxon>Eukaryota</taxon>
        <taxon>Fungi</taxon>
        <taxon>Dikarya</taxon>
        <taxon>Ascomycota</taxon>
        <taxon>Pezizomycotina</taxon>
        <taxon>Pezizomycetes</taxon>
        <taxon>Pezizales</taxon>
        <taxon>Pyronemataceae</taxon>
        <taxon>Pyronema</taxon>
    </lineage>
</organism>
<dbReference type="Proteomes" id="UP000018144">
    <property type="component" value="Unassembled WGS sequence"/>
</dbReference>
<accession>U4LXH1</accession>
<proteinExistence type="predicted"/>
<dbReference type="EMBL" id="HF936538">
    <property type="protein sequence ID" value="CCX34428.1"/>
    <property type="molecule type" value="Genomic_DNA"/>
</dbReference>
<evidence type="ECO:0000313" key="1">
    <source>
        <dbReference type="EMBL" id="CCX34428.1"/>
    </source>
</evidence>
<evidence type="ECO:0000313" key="2">
    <source>
        <dbReference type="Proteomes" id="UP000018144"/>
    </source>
</evidence>
<protein>
    <submittedName>
        <fullName evidence="1">Uncharacterized protein</fullName>
    </submittedName>
</protein>
<gene>
    <name evidence="1" type="ORF">PCON_03692</name>
</gene>
<reference evidence="1 2" key="1">
    <citation type="journal article" date="2013" name="PLoS Genet.">
        <title>The genome and development-dependent transcriptomes of Pyronema confluens: a window into fungal evolution.</title>
        <authorList>
            <person name="Traeger S."/>
            <person name="Altegoer F."/>
            <person name="Freitag M."/>
            <person name="Gabaldon T."/>
            <person name="Kempken F."/>
            <person name="Kumar A."/>
            <person name="Marcet-Houben M."/>
            <person name="Poggeler S."/>
            <person name="Stajich J.E."/>
            <person name="Nowrousian M."/>
        </authorList>
    </citation>
    <scope>NUCLEOTIDE SEQUENCE [LARGE SCALE GENOMIC DNA]</scope>
    <source>
        <strain evidence="2">CBS 100304</strain>
        <tissue evidence="1">Vegetative mycelium</tissue>
    </source>
</reference>
<name>U4LXH1_PYROM</name>